<evidence type="ECO:0000259" key="6">
    <source>
        <dbReference type="PROSITE" id="PS50054"/>
    </source>
</evidence>
<evidence type="ECO:0000256" key="4">
    <source>
        <dbReference type="ARBA" id="ARBA00022912"/>
    </source>
</evidence>
<dbReference type="GO" id="GO:0008330">
    <property type="term" value="F:protein tyrosine/threonine phosphatase activity"/>
    <property type="evidence" value="ECO:0007669"/>
    <property type="project" value="TreeGrafter"/>
</dbReference>
<evidence type="ECO:0000259" key="7">
    <source>
        <dbReference type="PROSITE" id="PS50056"/>
    </source>
</evidence>
<dbReference type="PROSITE" id="PS50054">
    <property type="entry name" value="TYR_PHOSPHATASE_DUAL"/>
    <property type="match status" value="1"/>
</dbReference>
<dbReference type="PROSITE" id="PS50056">
    <property type="entry name" value="TYR_PHOSPHATASE_2"/>
    <property type="match status" value="1"/>
</dbReference>
<evidence type="ECO:0000256" key="1">
    <source>
        <dbReference type="ARBA" id="ARBA00008601"/>
    </source>
</evidence>
<dbReference type="GO" id="GO:0033550">
    <property type="term" value="F:MAP kinase tyrosine phosphatase activity"/>
    <property type="evidence" value="ECO:0007669"/>
    <property type="project" value="TreeGrafter"/>
</dbReference>
<dbReference type="EMBL" id="JANBQF010000169">
    <property type="protein sequence ID" value="KAJ2004199.1"/>
    <property type="molecule type" value="Genomic_DNA"/>
</dbReference>
<feature type="region of interest" description="Disordered" evidence="5">
    <location>
        <begin position="57"/>
        <end position="88"/>
    </location>
</feature>
<feature type="compositionally biased region" description="Polar residues" evidence="5">
    <location>
        <begin position="70"/>
        <end position="80"/>
    </location>
</feature>
<comment type="caution">
    <text evidence="8">The sequence shown here is derived from an EMBL/GenBank/DDBJ whole genome shotgun (WGS) entry which is preliminary data.</text>
</comment>
<sequence>MKAAPNRHLARAATAPASVMPLVLPLRRLATRQTMPSSVSISTSSFGSSATSLGGSGLQLSLTTGGLRTPPNSNPHTTSGDGVPPTPALLTVRPPPVLPLVGSLALASLNTNDGGGCSSGDVAMRAARTYRTGPQLIMPYLYLGGEGNVAREQLDVLEITHVLNVAREVTAANPGGSTTYRHLGWDHNEPDVAAYFTECFAFIDEARIRHRGVLVHCQMGVSRSASLIIAYVMRTMNMRFAAAYEYVRLRAPCISPNMSLIAQLNAYGEFLNSSSSSYLSPAVGVADLPELSSTTDCSEASSANSSPMDDNDVLLDDNTAISAGLLTLPIKQLAVRPPLVINEPAAAAASGGNKAVSKGSFHVVALCHPLVP</sequence>
<keyword evidence="4" id="KW-0904">Protein phosphatase</keyword>
<evidence type="ECO:0000256" key="5">
    <source>
        <dbReference type="SAM" id="MobiDB-lite"/>
    </source>
</evidence>
<dbReference type="InterPro" id="IPR020422">
    <property type="entry name" value="TYR_PHOSPHATASE_DUAL_dom"/>
</dbReference>
<feature type="domain" description="Tyrosine-protein phosphatase" evidence="6">
    <location>
        <begin position="133"/>
        <end position="273"/>
    </location>
</feature>
<evidence type="ECO:0000313" key="9">
    <source>
        <dbReference type="Proteomes" id="UP001150907"/>
    </source>
</evidence>
<evidence type="ECO:0000313" key="8">
    <source>
        <dbReference type="EMBL" id="KAJ2004199.1"/>
    </source>
</evidence>
<dbReference type="SMART" id="SM00195">
    <property type="entry name" value="DSPc"/>
    <property type="match status" value="1"/>
</dbReference>
<comment type="similarity">
    <text evidence="1">Belongs to the protein-tyrosine phosphatase family. Non-receptor class dual specificity subfamily.</text>
</comment>
<gene>
    <name evidence="8" type="ORF">H4R26_002648</name>
</gene>
<reference evidence="8" key="1">
    <citation type="submission" date="2022-07" db="EMBL/GenBank/DDBJ databases">
        <title>Phylogenomic reconstructions and comparative analyses of Kickxellomycotina fungi.</title>
        <authorList>
            <person name="Reynolds N.K."/>
            <person name="Stajich J.E."/>
            <person name="Barry K."/>
            <person name="Grigoriev I.V."/>
            <person name="Crous P."/>
            <person name="Smith M.E."/>
        </authorList>
    </citation>
    <scope>NUCLEOTIDE SEQUENCE</scope>
    <source>
        <strain evidence="8">IMI 214461</strain>
    </source>
</reference>
<evidence type="ECO:0000256" key="3">
    <source>
        <dbReference type="ARBA" id="ARBA00022801"/>
    </source>
</evidence>
<dbReference type="Gene3D" id="3.90.190.10">
    <property type="entry name" value="Protein tyrosine phosphatase superfamily"/>
    <property type="match status" value="1"/>
</dbReference>
<dbReference type="CDD" id="cd14498">
    <property type="entry name" value="DSP"/>
    <property type="match status" value="1"/>
</dbReference>
<dbReference type="PANTHER" id="PTHR10159:SF519">
    <property type="entry name" value="DUAL SPECIFICITY PROTEIN PHOSPHATASE MPK3"/>
    <property type="match status" value="1"/>
</dbReference>
<dbReference type="GO" id="GO:0005737">
    <property type="term" value="C:cytoplasm"/>
    <property type="evidence" value="ECO:0007669"/>
    <property type="project" value="TreeGrafter"/>
</dbReference>
<dbReference type="GO" id="GO:0017017">
    <property type="term" value="F:MAP kinase tyrosine/serine/threonine phosphatase activity"/>
    <property type="evidence" value="ECO:0007669"/>
    <property type="project" value="TreeGrafter"/>
</dbReference>
<dbReference type="AlphaFoldDB" id="A0A9W8EFF4"/>
<dbReference type="InterPro" id="IPR029021">
    <property type="entry name" value="Prot-tyrosine_phosphatase-like"/>
</dbReference>
<proteinExistence type="inferred from homology"/>
<keyword evidence="3" id="KW-0378">Hydrolase</keyword>
<keyword evidence="9" id="KW-1185">Reference proteome</keyword>
<dbReference type="InterPro" id="IPR000340">
    <property type="entry name" value="Dual-sp_phosphatase_cat-dom"/>
</dbReference>
<feature type="domain" description="Tyrosine specific protein phosphatases" evidence="7">
    <location>
        <begin position="194"/>
        <end position="252"/>
    </location>
</feature>
<feature type="compositionally biased region" description="Low complexity" evidence="5">
    <location>
        <begin position="57"/>
        <end position="69"/>
    </location>
</feature>
<dbReference type="EC" id="3.1.3.48" evidence="2"/>
<dbReference type="InterPro" id="IPR000387">
    <property type="entry name" value="Tyr_Pase_dom"/>
</dbReference>
<organism evidence="8 9">
    <name type="scientific">Coemansia thaxteri</name>
    <dbReference type="NCBI Taxonomy" id="2663907"/>
    <lineage>
        <taxon>Eukaryota</taxon>
        <taxon>Fungi</taxon>
        <taxon>Fungi incertae sedis</taxon>
        <taxon>Zoopagomycota</taxon>
        <taxon>Kickxellomycotina</taxon>
        <taxon>Kickxellomycetes</taxon>
        <taxon>Kickxellales</taxon>
        <taxon>Kickxellaceae</taxon>
        <taxon>Coemansia</taxon>
    </lineage>
</organism>
<evidence type="ECO:0000256" key="2">
    <source>
        <dbReference type="ARBA" id="ARBA00013064"/>
    </source>
</evidence>
<dbReference type="SUPFAM" id="SSF52799">
    <property type="entry name" value="(Phosphotyrosine protein) phosphatases II"/>
    <property type="match status" value="1"/>
</dbReference>
<dbReference type="OrthoDB" id="273181at2759"/>
<dbReference type="InterPro" id="IPR016130">
    <property type="entry name" value="Tyr_Pase_AS"/>
</dbReference>
<dbReference type="Proteomes" id="UP001150907">
    <property type="component" value="Unassembled WGS sequence"/>
</dbReference>
<dbReference type="PANTHER" id="PTHR10159">
    <property type="entry name" value="DUAL SPECIFICITY PROTEIN PHOSPHATASE"/>
    <property type="match status" value="1"/>
</dbReference>
<dbReference type="Pfam" id="PF00782">
    <property type="entry name" value="DSPc"/>
    <property type="match status" value="1"/>
</dbReference>
<dbReference type="GO" id="GO:0043409">
    <property type="term" value="P:negative regulation of MAPK cascade"/>
    <property type="evidence" value="ECO:0007669"/>
    <property type="project" value="TreeGrafter"/>
</dbReference>
<accession>A0A9W8EFF4</accession>
<dbReference type="PROSITE" id="PS00383">
    <property type="entry name" value="TYR_PHOSPHATASE_1"/>
    <property type="match status" value="1"/>
</dbReference>
<name>A0A9W8EFF4_9FUNG</name>
<protein>
    <recommendedName>
        <fullName evidence="2">protein-tyrosine-phosphatase</fullName>
        <ecNumber evidence="2">3.1.3.48</ecNumber>
    </recommendedName>
</protein>